<comment type="caution">
    <text evidence="2">The sequence shown here is derived from an EMBL/GenBank/DDBJ whole genome shotgun (WGS) entry which is preliminary data.</text>
</comment>
<gene>
    <name evidence="2" type="ORF">PAT3040_01412</name>
</gene>
<dbReference type="AlphaFoldDB" id="A0A2R5ETZ4"/>
<dbReference type="GO" id="GO:0004622">
    <property type="term" value="F:phosphatidylcholine lysophospholipase activity"/>
    <property type="evidence" value="ECO:0007669"/>
    <property type="project" value="TreeGrafter"/>
</dbReference>
<keyword evidence="3" id="KW-1185">Reference proteome</keyword>
<dbReference type="Pfam" id="PF13472">
    <property type="entry name" value="Lipase_GDSL_2"/>
    <property type="match status" value="1"/>
</dbReference>
<accession>A0A2R5ETZ4</accession>
<reference evidence="2 3" key="1">
    <citation type="submission" date="2017-08" db="EMBL/GenBank/DDBJ databases">
        <title>Substantial Increase in Enzyme Production by Combined Drug-Resistance Mutations in Paenibacillus agaridevorans.</title>
        <authorList>
            <person name="Tanaka Y."/>
            <person name="Funane K."/>
            <person name="Hosaka T."/>
            <person name="Shiwa Y."/>
            <person name="Fujita N."/>
            <person name="Miyazaki T."/>
            <person name="Yoshikawa H."/>
            <person name="Murakami K."/>
            <person name="Kasahara K."/>
            <person name="Inaoka T."/>
            <person name="Hiraga Y."/>
            <person name="Ochi K."/>
        </authorList>
    </citation>
    <scope>NUCLEOTIDE SEQUENCE [LARGE SCALE GENOMIC DNA]</scope>
    <source>
        <strain evidence="2 3">T-3040</strain>
    </source>
</reference>
<proteinExistence type="predicted"/>
<dbReference type="InterPro" id="IPR013830">
    <property type="entry name" value="SGNH_hydro"/>
</dbReference>
<dbReference type="Proteomes" id="UP000245202">
    <property type="component" value="Unassembled WGS sequence"/>
</dbReference>
<dbReference type="Gene3D" id="3.40.50.1110">
    <property type="entry name" value="SGNH hydrolase"/>
    <property type="match status" value="1"/>
</dbReference>
<dbReference type="PANTHER" id="PTHR30383">
    <property type="entry name" value="THIOESTERASE 1/PROTEASE 1/LYSOPHOSPHOLIPASE L1"/>
    <property type="match status" value="1"/>
</dbReference>
<name>A0A2R5ETZ4_9BACL</name>
<feature type="domain" description="SGNH hydrolase-type esterase" evidence="1">
    <location>
        <begin position="143"/>
        <end position="328"/>
    </location>
</feature>
<protein>
    <recommendedName>
        <fullName evidence="1">SGNH hydrolase-type esterase domain-containing protein</fullName>
    </recommendedName>
</protein>
<evidence type="ECO:0000313" key="2">
    <source>
        <dbReference type="EMBL" id="GBG06871.1"/>
    </source>
</evidence>
<dbReference type="InterPro" id="IPR051532">
    <property type="entry name" value="Ester_Hydrolysis_Enzymes"/>
</dbReference>
<dbReference type="SUPFAM" id="SSF52266">
    <property type="entry name" value="SGNH hydrolase"/>
    <property type="match status" value="1"/>
</dbReference>
<dbReference type="PANTHER" id="PTHR30383:SF5">
    <property type="entry name" value="SGNH HYDROLASE-TYPE ESTERASE DOMAIN-CONTAINING PROTEIN"/>
    <property type="match status" value="1"/>
</dbReference>
<dbReference type="EMBL" id="BDQX01000059">
    <property type="protein sequence ID" value="GBG06871.1"/>
    <property type="molecule type" value="Genomic_DNA"/>
</dbReference>
<organism evidence="2 3">
    <name type="scientific">Paenibacillus agaridevorans</name>
    <dbReference type="NCBI Taxonomy" id="171404"/>
    <lineage>
        <taxon>Bacteria</taxon>
        <taxon>Bacillati</taxon>
        <taxon>Bacillota</taxon>
        <taxon>Bacilli</taxon>
        <taxon>Bacillales</taxon>
        <taxon>Paenibacillaceae</taxon>
        <taxon>Paenibacillus</taxon>
    </lineage>
</organism>
<sequence length="340" mass="38030">MSEMIKQQRAESFVFVGEEALKLRYKPLRQGVVVRSHVVKEITNDEHVIFKEHVDYVVDYERGVISRTSNSRIPDWSLHPMFGLKRFDHTLYADYSNQAYTVYAQYDYIADRYEREADPQIASSILPRTWSKLQAGAQVTYTVLGDSISTGGEASAEQWTYFNRLSRYLCEQYGPSAGSGITLLNKAIGGETSKGGLARIERDVIPTRPDLVTIGYGMNDQSISAAGQVSAVPLPQFVENMETMIKLLREQTSCDIILVTPCSPNPDWQRTSGRTVDYAAALCELGIRYNVGVADAYAVWEAELAAGKTPGSLLLNNINHPNDYGHELYLQAFLKLLHGK</sequence>
<evidence type="ECO:0000259" key="1">
    <source>
        <dbReference type="Pfam" id="PF13472"/>
    </source>
</evidence>
<evidence type="ECO:0000313" key="3">
    <source>
        <dbReference type="Proteomes" id="UP000245202"/>
    </source>
</evidence>
<dbReference type="InterPro" id="IPR036514">
    <property type="entry name" value="SGNH_hydro_sf"/>
</dbReference>